<dbReference type="Proteomes" id="UP000265703">
    <property type="component" value="Unassembled WGS sequence"/>
</dbReference>
<proteinExistence type="predicted"/>
<gene>
    <name evidence="1" type="ORF">C1645_819532</name>
</gene>
<accession>A0A397TEF2</accession>
<dbReference type="AlphaFoldDB" id="A0A397TEF2"/>
<evidence type="ECO:0000313" key="1">
    <source>
        <dbReference type="EMBL" id="RIA93341.1"/>
    </source>
</evidence>
<reference evidence="1 2" key="1">
    <citation type="submission" date="2018-06" db="EMBL/GenBank/DDBJ databases">
        <title>Comparative genomics reveals the genomic features of Rhizophagus irregularis, R. cerebriforme, R. diaphanum and Gigaspora rosea, and their symbiotic lifestyle signature.</title>
        <authorList>
            <person name="Morin E."/>
            <person name="San Clemente H."/>
            <person name="Chen E.C.H."/>
            <person name="De La Providencia I."/>
            <person name="Hainaut M."/>
            <person name="Kuo A."/>
            <person name="Kohler A."/>
            <person name="Murat C."/>
            <person name="Tang N."/>
            <person name="Roy S."/>
            <person name="Loubradou J."/>
            <person name="Henrissat B."/>
            <person name="Grigoriev I.V."/>
            <person name="Corradi N."/>
            <person name="Roux C."/>
            <person name="Martin F.M."/>
        </authorList>
    </citation>
    <scope>NUCLEOTIDE SEQUENCE [LARGE SCALE GENOMIC DNA]</scope>
    <source>
        <strain evidence="1 2">DAOM 227022</strain>
    </source>
</reference>
<sequence length="139" mass="15627">MDDLGMPYHHAPAGKSDIELIYNNHALLVEATLLIDKAGQSNSETSAIVKRGSDFQSKTKLITCSMLVAPRIHFETIMFFKTLFHNAFSSLNCSAFPISIEKFVENFINLEEKIGVLVEKKFSEFKDAKVDEKLSKIVN</sequence>
<name>A0A397TEF2_9GLOM</name>
<dbReference type="Pfam" id="PF09491">
    <property type="entry name" value="RE_AlwI"/>
    <property type="match status" value="1"/>
</dbReference>
<dbReference type="EMBL" id="QKYT01000106">
    <property type="protein sequence ID" value="RIA93341.1"/>
    <property type="molecule type" value="Genomic_DNA"/>
</dbReference>
<evidence type="ECO:0000313" key="2">
    <source>
        <dbReference type="Proteomes" id="UP000265703"/>
    </source>
</evidence>
<dbReference type="Gene3D" id="3.40.91.50">
    <property type="match status" value="1"/>
</dbReference>
<organism evidence="1 2">
    <name type="scientific">Glomus cerebriforme</name>
    <dbReference type="NCBI Taxonomy" id="658196"/>
    <lineage>
        <taxon>Eukaryota</taxon>
        <taxon>Fungi</taxon>
        <taxon>Fungi incertae sedis</taxon>
        <taxon>Mucoromycota</taxon>
        <taxon>Glomeromycotina</taxon>
        <taxon>Glomeromycetes</taxon>
        <taxon>Glomerales</taxon>
        <taxon>Glomeraceae</taxon>
        <taxon>Glomus</taxon>
    </lineage>
</organism>
<keyword evidence="2" id="KW-1185">Reference proteome</keyword>
<dbReference type="InterPro" id="IPR018573">
    <property type="entry name" value="Restrct_endonuc_II_AlwI"/>
</dbReference>
<protein>
    <submittedName>
        <fullName evidence="1">Uncharacterized protein</fullName>
    </submittedName>
</protein>
<comment type="caution">
    <text evidence="1">The sequence shown here is derived from an EMBL/GenBank/DDBJ whole genome shotgun (WGS) entry which is preliminary data.</text>
</comment>